<name>A0A6A4W768_AMPAM</name>
<evidence type="ECO:0000256" key="1">
    <source>
        <dbReference type="ARBA" id="ARBA00006485"/>
    </source>
</evidence>
<evidence type="ECO:0000256" key="4">
    <source>
        <dbReference type="ARBA" id="ARBA00022741"/>
    </source>
</evidence>
<evidence type="ECO:0000256" key="7">
    <source>
        <dbReference type="SAM" id="MobiDB-lite"/>
    </source>
</evidence>
<dbReference type="Gene3D" id="3.30.200.20">
    <property type="entry name" value="Phosphorylase Kinase, domain 1"/>
    <property type="match status" value="1"/>
</dbReference>
<feature type="compositionally biased region" description="Basic and acidic residues" evidence="7">
    <location>
        <begin position="68"/>
        <end position="103"/>
    </location>
</feature>
<reference evidence="9 10" key="1">
    <citation type="submission" date="2019-07" db="EMBL/GenBank/DDBJ databases">
        <title>Draft genome assembly of a fouling barnacle, Amphibalanus amphitrite (Darwin, 1854): The first reference genome for Thecostraca.</title>
        <authorList>
            <person name="Kim W."/>
        </authorList>
    </citation>
    <scope>NUCLEOTIDE SEQUENCE [LARGE SCALE GENOMIC DNA]</scope>
    <source>
        <strain evidence="9">SNU_AA5</strain>
        <tissue evidence="9">Soma without cirri and trophi</tissue>
    </source>
</reference>
<feature type="compositionally biased region" description="Basic residues" evidence="7">
    <location>
        <begin position="34"/>
        <end position="67"/>
    </location>
</feature>
<feature type="region of interest" description="Disordered" evidence="7">
    <location>
        <begin position="1"/>
        <end position="282"/>
    </location>
</feature>
<dbReference type="InterPro" id="IPR000719">
    <property type="entry name" value="Prot_kinase_dom"/>
</dbReference>
<organism evidence="9 10">
    <name type="scientific">Amphibalanus amphitrite</name>
    <name type="common">Striped barnacle</name>
    <name type="synonym">Balanus amphitrite</name>
    <dbReference type="NCBI Taxonomy" id="1232801"/>
    <lineage>
        <taxon>Eukaryota</taxon>
        <taxon>Metazoa</taxon>
        <taxon>Ecdysozoa</taxon>
        <taxon>Arthropoda</taxon>
        <taxon>Crustacea</taxon>
        <taxon>Multicrustacea</taxon>
        <taxon>Cirripedia</taxon>
        <taxon>Thoracica</taxon>
        <taxon>Thoracicalcarea</taxon>
        <taxon>Balanomorpha</taxon>
        <taxon>Balanoidea</taxon>
        <taxon>Balanidae</taxon>
        <taxon>Amphibalaninae</taxon>
        <taxon>Amphibalanus</taxon>
    </lineage>
</organism>
<sequence length="570" mass="65012">MSDGSEDGEISETREFLVDDDSLDIKPPQNQAGSKHKSRSKHSSDHKRRDKHKHRRHESRERRRQRREHRDRERREQRDARREAAESHRPPVDPYRAHPDDFRLPSAAHRPPADPYDAHEPPRPSRSRDRRDRDGRRERRAEREALQAELREPRDSSEESKDREAERPPREGRESRSQKERPREESEQESSEEEVEEEEEDAEESEDSSSSSEESDDEEGEREEGEEEEGAASRSPTPTGRWRQMSRSSPEAASPRRAGSPEASPGRSPPPEPLTPSPPVSPVVTKEVLPPYLPAIQGCRNVEEFNCLNRIEEGTYGVVYRAIDKRTKEIVALKRLKMENEKEGFPITCCALCATLHDNWILHRDLKTSNLLLSHKGILKVGDFGLAREYGSPLKQYTPIVVTLWYRAPELLLGCKEYSCPIDMWSSEADQINRIFKELGTPNEKIWPGYSELPAIKKMTFSEYPYNQLANHLAGACTEKGVSLMNKLLTYDPKRRLTADEALAHSYFDEQPRPIEPGMFPTWPAKSEMGHKKTTSSSPKPPSGRKNLGDDDMGFQIGAAAGAGGFSLKF</sequence>
<evidence type="ECO:0000256" key="5">
    <source>
        <dbReference type="ARBA" id="ARBA00022777"/>
    </source>
</evidence>
<dbReference type="PANTHER" id="PTHR24056:SF107">
    <property type="entry name" value="CYCLIN-DEPENDENT KINASE 11A-RELATED"/>
    <property type="match status" value="1"/>
</dbReference>
<dbReference type="Pfam" id="PF00069">
    <property type="entry name" value="Pkinase"/>
    <property type="match status" value="1"/>
</dbReference>
<feature type="domain" description="Protein kinase" evidence="8">
    <location>
        <begin position="218"/>
        <end position="508"/>
    </location>
</feature>
<protein>
    <submittedName>
        <fullName evidence="9">Cyclin-dependent kinase 11B</fullName>
    </submittedName>
</protein>
<dbReference type="PANTHER" id="PTHR24056">
    <property type="entry name" value="CELL DIVISION PROTEIN KINASE"/>
    <property type="match status" value="1"/>
</dbReference>
<keyword evidence="6" id="KW-0067">ATP-binding</keyword>
<accession>A0A6A4W768</accession>
<feature type="compositionally biased region" description="Low complexity" evidence="7">
    <location>
        <begin position="246"/>
        <end position="266"/>
    </location>
</feature>
<dbReference type="OrthoDB" id="647at2759"/>
<dbReference type="InterPro" id="IPR050108">
    <property type="entry name" value="CDK"/>
</dbReference>
<dbReference type="GO" id="GO:0005524">
    <property type="term" value="F:ATP binding"/>
    <property type="evidence" value="ECO:0007669"/>
    <property type="project" value="UniProtKB-KW"/>
</dbReference>
<dbReference type="Proteomes" id="UP000440578">
    <property type="component" value="Unassembled WGS sequence"/>
</dbReference>
<keyword evidence="3" id="KW-0808">Transferase</keyword>
<dbReference type="InterPro" id="IPR008271">
    <property type="entry name" value="Ser/Thr_kinase_AS"/>
</dbReference>
<evidence type="ECO:0000256" key="6">
    <source>
        <dbReference type="ARBA" id="ARBA00022840"/>
    </source>
</evidence>
<dbReference type="PROSITE" id="PS50011">
    <property type="entry name" value="PROTEIN_KINASE_DOM"/>
    <property type="match status" value="1"/>
</dbReference>
<feature type="compositionally biased region" description="Acidic residues" evidence="7">
    <location>
        <begin position="186"/>
        <end position="230"/>
    </location>
</feature>
<dbReference type="Gene3D" id="1.10.510.10">
    <property type="entry name" value="Transferase(Phosphotransferase) domain 1"/>
    <property type="match status" value="2"/>
</dbReference>
<feature type="compositionally biased region" description="Pro residues" evidence="7">
    <location>
        <begin position="267"/>
        <end position="281"/>
    </location>
</feature>
<keyword evidence="5 9" id="KW-0418">Kinase</keyword>
<keyword evidence="10" id="KW-1185">Reference proteome</keyword>
<dbReference type="GO" id="GO:0004674">
    <property type="term" value="F:protein serine/threonine kinase activity"/>
    <property type="evidence" value="ECO:0007669"/>
    <property type="project" value="UniProtKB-KW"/>
</dbReference>
<evidence type="ECO:0000313" key="10">
    <source>
        <dbReference type="Proteomes" id="UP000440578"/>
    </source>
</evidence>
<keyword evidence="4" id="KW-0547">Nucleotide-binding</keyword>
<feature type="compositionally biased region" description="Basic and acidic residues" evidence="7">
    <location>
        <begin position="116"/>
        <end position="185"/>
    </location>
</feature>
<dbReference type="InterPro" id="IPR011009">
    <property type="entry name" value="Kinase-like_dom_sf"/>
</dbReference>
<keyword evidence="2" id="KW-0723">Serine/threonine-protein kinase</keyword>
<evidence type="ECO:0000256" key="2">
    <source>
        <dbReference type="ARBA" id="ARBA00022527"/>
    </source>
</evidence>
<comment type="similarity">
    <text evidence="1">Belongs to the protein kinase superfamily. CMGC Ser/Thr protein kinase family. CDC2/CDKX subfamily.</text>
</comment>
<dbReference type="PROSITE" id="PS00108">
    <property type="entry name" value="PROTEIN_KINASE_ST"/>
    <property type="match status" value="1"/>
</dbReference>
<dbReference type="SUPFAM" id="SSF56112">
    <property type="entry name" value="Protein kinase-like (PK-like)"/>
    <property type="match status" value="1"/>
</dbReference>
<dbReference type="GO" id="GO:0005634">
    <property type="term" value="C:nucleus"/>
    <property type="evidence" value="ECO:0007669"/>
    <property type="project" value="TreeGrafter"/>
</dbReference>
<dbReference type="AlphaFoldDB" id="A0A6A4W768"/>
<evidence type="ECO:0000259" key="8">
    <source>
        <dbReference type="PROSITE" id="PS50011"/>
    </source>
</evidence>
<proteinExistence type="inferred from homology"/>
<evidence type="ECO:0000313" key="9">
    <source>
        <dbReference type="EMBL" id="KAF0301079.1"/>
    </source>
</evidence>
<feature type="region of interest" description="Disordered" evidence="7">
    <location>
        <begin position="515"/>
        <end position="554"/>
    </location>
</feature>
<dbReference type="SMART" id="SM00220">
    <property type="entry name" value="S_TKc"/>
    <property type="match status" value="1"/>
</dbReference>
<comment type="caution">
    <text evidence="9">The sequence shown here is derived from an EMBL/GenBank/DDBJ whole genome shotgun (WGS) entry which is preliminary data.</text>
</comment>
<gene>
    <name evidence="9" type="primary">Cdk11b</name>
    <name evidence="9" type="ORF">FJT64_026570</name>
</gene>
<feature type="compositionally biased region" description="Acidic residues" evidence="7">
    <location>
        <begin position="1"/>
        <end position="10"/>
    </location>
</feature>
<dbReference type="EMBL" id="VIIS01001200">
    <property type="protein sequence ID" value="KAF0301079.1"/>
    <property type="molecule type" value="Genomic_DNA"/>
</dbReference>
<evidence type="ECO:0000256" key="3">
    <source>
        <dbReference type="ARBA" id="ARBA00022679"/>
    </source>
</evidence>
<dbReference type="GO" id="GO:0007346">
    <property type="term" value="P:regulation of mitotic cell cycle"/>
    <property type="evidence" value="ECO:0007669"/>
    <property type="project" value="TreeGrafter"/>
</dbReference>